<gene>
    <name evidence="2" type="ORF">GXW74_25920</name>
</gene>
<evidence type="ECO:0000313" key="2">
    <source>
        <dbReference type="EMBL" id="MBR0683934.1"/>
    </source>
</evidence>
<name>A0A9X9XJP8_9PROT</name>
<reference evidence="2" key="1">
    <citation type="submission" date="2020-01" db="EMBL/GenBank/DDBJ databases">
        <authorList>
            <person name="Rat A."/>
        </authorList>
    </citation>
    <scope>NUCLEOTIDE SEQUENCE</scope>
    <source>
        <strain evidence="2">LMG 31228</strain>
    </source>
</reference>
<evidence type="ECO:0000256" key="1">
    <source>
        <dbReference type="SAM" id="MobiDB-lite"/>
    </source>
</evidence>
<keyword evidence="3" id="KW-1185">Reference proteome</keyword>
<evidence type="ECO:0008006" key="4">
    <source>
        <dbReference type="Google" id="ProtNLM"/>
    </source>
</evidence>
<feature type="region of interest" description="Disordered" evidence="1">
    <location>
        <begin position="320"/>
        <end position="357"/>
    </location>
</feature>
<proteinExistence type="predicted"/>
<dbReference type="RefSeq" id="WP_211849597.1">
    <property type="nucleotide sequence ID" value="NZ_JAAEDL010000047.1"/>
</dbReference>
<dbReference type="AlphaFoldDB" id="A0A9X9XJP8"/>
<organism evidence="2 3">
    <name type="scientific">Neoroseomonas eburnea</name>
    <dbReference type="NCBI Taxonomy" id="1346889"/>
    <lineage>
        <taxon>Bacteria</taxon>
        <taxon>Pseudomonadati</taxon>
        <taxon>Pseudomonadota</taxon>
        <taxon>Alphaproteobacteria</taxon>
        <taxon>Acetobacterales</taxon>
        <taxon>Acetobacteraceae</taxon>
        <taxon>Neoroseomonas</taxon>
    </lineage>
</organism>
<evidence type="ECO:0000313" key="3">
    <source>
        <dbReference type="Proteomes" id="UP001138709"/>
    </source>
</evidence>
<comment type="caution">
    <text evidence="2">The sequence shown here is derived from an EMBL/GenBank/DDBJ whole genome shotgun (WGS) entry which is preliminary data.</text>
</comment>
<dbReference type="Proteomes" id="UP001138709">
    <property type="component" value="Unassembled WGS sequence"/>
</dbReference>
<protein>
    <recommendedName>
        <fullName evidence="4">DUF4417 domain-containing protein</fullName>
    </recommendedName>
</protein>
<dbReference type="EMBL" id="JAAEDL010000047">
    <property type="protein sequence ID" value="MBR0683934.1"/>
    <property type="molecule type" value="Genomic_DNA"/>
</dbReference>
<sequence length="357" mass="39318">MVCRFNPRTFVARMREVEGLGFETAPRAVANGVPPLPAIVPFVDHRYGRAAILDEPAVAISLYDFVNLATGKPHVASRAGLAARFLIPEGAAIVVSGVDKDGPIERWWELQDRPAILAALRALGVTLVTTPNYSVLTDVPRTDNLHAMKRILLAWTEMAGAGLPAALHVNGRTQQDYTRWAELIADRPEIEILAFEFATGCGRGERIDWHVAQLCALADRVGRPLALVIRGGGRKLDVLRRHFSDVTLVETEAFSRTIRRRRAHLTESRRLKWVKFPTPEGAPIDDLLAHNVAMVRASYENCASPAIRLRPPTRRIRRAAHRDGESSQPSLLRQLHLPGEARGVSPEPQGVVAAAKS</sequence>
<accession>A0A9X9XJP8</accession>
<reference evidence="2" key="2">
    <citation type="journal article" date="2021" name="Syst. Appl. Microbiol.">
        <title>Roseomonas hellenica sp. nov., isolated from roots of wild-growing Alkanna tinctoria.</title>
        <authorList>
            <person name="Rat A."/>
            <person name="Naranjo H.D."/>
            <person name="Lebbe L."/>
            <person name="Cnockaert M."/>
            <person name="Krigas N."/>
            <person name="Grigoriadou K."/>
            <person name="Maloupa E."/>
            <person name="Willems A."/>
        </authorList>
    </citation>
    <scope>NUCLEOTIDE SEQUENCE</scope>
    <source>
        <strain evidence="2">LMG 31228</strain>
    </source>
</reference>